<organism evidence="1 2">
    <name type="scientific">Bifidobacterium psychraerophilum</name>
    <dbReference type="NCBI Taxonomy" id="218140"/>
    <lineage>
        <taxon>Bacteria</taxon>
        <taxon>Bacillati</taxon>
        <taxon>Actinomycetota</taxon>
        <taxon>Actinomycetes</taxon>
        <taxon>Bifidobacteriales</taxon>
        <taxon>Bifidobacteriaceae</taxon>
        <taxon>Bifidobacterium</taxon>
    </lineage>
</organism>
<accession>A0A087CDM0</accession>
<keyword evidence="2" id="KW-1185">Reference proteome</keyword>
<evidence type="ECO:0000313" key="1">
    <source>
        <dbReference type="EMBL" id="KFI81370.1"/>
    </source>
</evidence>
<evidence type="ECO:0000313" key="2">
    <source>
        <dbReference type="Proteomes" id="UP000029050"/>
    </source>
</evidence>
<dbReference type="EMBL" id="JGZI01000010">
    <property type="protein sequence ID" value="KFI81370.1"/>
    <property type="molecule type" value="Genomic_DNA"/>
</dbReference>
<dbReference type="Proteomes" id="UP000029050">
    <property type="component" value="Unassembled WGS sequence"/>
</dbReference>
<proteinExistence type="predicted"/>
<gene>
    <name evidence="1" type="ORF">BPSY_1778</name>
</gene>
<protein>
    <submittedName>
        <fullName evidence="1">Uncharacterized protein</fullName>
    </submittedName>
</protein>
<sequence>MNGTRCGIPLCDRTPTKEWDTLRDRPAEAGALGAIPLCEFHMWVLEHGGKLNVQYRG</sequence>
<comment type="caution">
    <text evidence="1">The sequence shown here is derived from an EMBL/GenBank/DDBJ whole genome shotgun (WGS) entry which is preliminary data.</text>
</comment>
<dbReference type="AlphaFoldDB" id="A0A087CDM0"/>
<name>A0A087CDM0_9BIFI</name>
<reference evidence="1 2" key="1">
    <citation type="submission" date="2014-03" db="EMBL/GenBank/DDBJ databases">
        <title>Genomics of Bifidobacteria.</title>
        <authorList>
            <person name="Ventura M."/>
            <person name="Milani C."/>
            <person name="Lugli G.A."/>
        </authorList>
    </citation>
    <scope>NUCLEOTIDE SEQUENCE [LARGE SCALE GENOMIC DNA]</scope>
    <source>
        <strain evidence="1 2">LMG 21775</strain>
    </source>
</reference>